<protein>
    <submittedName>
        <fullName evidence="6">TetR/AcrR family transcriptional regulator</fullName>
    </submittedName>
</protein>
<feature type="domain" description="HTH tetR-type" evidence="5">
    <location>
        <begin position="6"/>
        <end position="66"/>
    </location>
</feature>
<dbReference type="SUPFAM" id="SSF46689">
    <property type="entry name" value="Homeodomain-like"/>
    <property type="match status" value="1"/>
</dbReference>
<name>A0A4Q6Y129_9SPHN</name>
<keyword evidence="7" id="KW-1185">Reference proteome</keyword>
<evidence type="ECO:0000313" key="7">
    <source>
        <dbReference type="Proteomes" id="UP000292085"/>
    </source>
</evidence>
<dbReference type="EMBL" id="SGIS01000020">
    <property type="protein sequence ID" value="RZF63882.1"/>
    <property type="molecule type" value="Genomic_DNA"/>
</dbReference>
<dbReference type="GO" id="GO:0003700">
    <property type="term" value="F:DNA-binding transcription factor activity"/>
    <property type="evidence" value="ECO:0007669"/>
    <property type="project" value="TreeGrafter"/>
</dbReference>
<evidence type="ECO:0000259" key="5">
    <source>
        <dbReference type="PROSITE" id="PS50977"/>
    </source>
</evidence>
<dbReference type="PANTHER" id="PTHR30055">
    <property type="entry name" value="HTH-TYPE TRANSCRIPTIONAL REGULATOR RUTR"/>
    <property type="match status" value="1"/>
</dbReference>
<gene>
    <name evidence="6" type="ORF">EWE75_13910</name>
</gene>
<keyword evidence="1" id="KW-0805">Transcription regulation</keyword>
<evidence type="ECO:0000256" key="1">
    <source>
        <dbReference type="ARBA" id="ARBA00023015"/>
    </source>
</evidence>
<dbReference type="PROSITE" id="PS50977">
    <property type="entry name" value="HTH_TETR_2"/>
    <property type="match status" value="1"/>
</dbReference>
<dbReference type="Pfam" id="PF00440">
    <property type="entry name" value="TetR_N"/>
    <property type="match status" value="1"/>
</dbReference>
<evidence type="ECO:0000313" key="6">
    <source>
        <dbReference type="EMBL" id="RZF63882.1"/>
    </source>
</evidence>
<dbReference type="PRINTS" id="PR00455">
    <property type="entry name" value="HTHTETR"/>
</dbReference>
<accession>A0A4Q6Y129</accession>
<dbReference type="RefSeq" id="WP_130158475.1">
    <property type="nucleotide sequence ID" value="NZ_SGIS01000020.1"/>
</dbReference>
<keyword evidence="2 4" id="KW-0238">DNA-binding</keyword>
<proteinExistence type="predicted"/>
<dbReference type="PANTHER" id="PTHR30055:SF234">
    <property type="entry name" value="HTH-TYPE TRANSCRIPTIONAL REGULATOR BETI"/>
    <property type="match status" value="1"/>
</dbReference>
<dbReference type="AlphaFoldDB" id="A0A4Q6Y129"/>
<dbReference type="InterPro" id="IPR009057">
    <property type="entry name" value="Homeodomain-like_sf"/>
</dbReference>
<sequence length="212" mass="24692">MVVARRLTREDWIAVARKVLVKSGIDDVKVDRLAKRMKVTRGSFYWHFEDRQALLDALLEDWRGRNVREIEQIAARWATTPLDFVEVVRIWLGEDPIVPQFDTAIRAWARKSPAVARLVHETDKAWVTLLQSHFTRMGLGPDESLVRARVVYFHQIGYYALAIDESIEERVRLAPFYNEVLTGQRPTPELEAMLRSLIERTEPRKRARSKAV</sequence>
<dbReference type="Proteomes" id="UP000292085">
    <property type="component" value="Unassembled WGS sequence"/>
</dbReference>
<keyword evidence="3" id="KW-0804">Transcription</keyword>
<dbReference type="GO" id="GO:0000976">
    <property type="term" value="F:transcription cis-regulatory region binding"/>
    <property type="evidence" value="ECO:0007669"/>
    <property type="project" value="TreeGrafter"/>
</dbReference>
<organism evidence="6 7">
    <name type="scientific">Sphingomonas populi</name>
    <dbReference type="NCBI Taxonomy" id="2484750"/>
    <lineage>
        <taxon>Bacteria</taxon>
        <taxon>Pseudomonadati</taxon>
        <taxon>Pseudomonadota</taxon>
        <taxon>Alphaproteobacteria</taxon>
        <taxon>Sphingomonadales</taxon>
        <taxon>Sphingomonadaceae</taxon>
        <taxon>Sphingomonas</taxon>
    </lineage>
</organism>
<dbReference type="InterPro" id="IPR001647">
    <property type="entry name" value="HTH_TetR"/>
</dbReference>
<dbReference type="Gene3D" id="1.10.357.10">
    <property type="entry name" value="Tetracycline Repressor, domain 2"/>
    <property type="match status" value="1"/>
</dbReference>
<dbReference type="InterPro" id="IPR050109">
    <property type="entry name" value="HTH-type_TetR-like_transc_reg"/>
</dbReference>
<evidence type="ECO:0000256" key="3">
    <source>
        <dbReference type="ARBA" id="ARBA00023163"/>
    </source>
</evidence>
<comment type="caution">
    <text evidence="6">The sequence shown here is derived from an EMBL/GenBank/DDBJ whole genome shotgun (WGS) entry which is preliminary data.</text>
</comment>
<evidence type="ECO:0000256" key="4">
    <source>
        <dbReference type="PROSITE-ProRule" id="PRU00335"/>
    </source>
</evidence>
<feature type="DNA-binding region" description="H-T-H motif" evidence="4">
    <location>
        <begin position="29"/>
        <end position="48"/>
    </location>
</feature>
<evidence type="ECO:0000256" key="2">
    <source>
        <dbReference type="ARBA" id="ARBA00023125"/>
    </source>
</evidence>
<reference evidence="6 7" key="1">
    <citation type="submission" date="2019-02" db="EMBL/GenBank/DDBJ databases">
        <authorList>
            <person name="Li Y."/>
        </authorList>
    </citation>
    <scope>NUCLEOTIDE SEQUENCE [LARGE SCALE GENOMIC DNA]</scope>
    <source>
        <strain evidence="6 7">3-7</strain>
    </source>
</reference>
<dbReference type="OrthoDB" id="3218408at2"/>